<dbReference type="Gene3D" id="1.20.1290.10">
    <property type="entry name" value="AhpD-like"/>
    <property type="match status" value="1"/>
</dbReference>
<keyword evidence="6" id="KW-1185">Reference proteome</keyword>
<dbReference type="RefSeq" id="WP_067299785.1">
    <property type="nucleotide sequence ID" value="NZ_CP016279.1"/>
</dbReference>
<dbReference type="PANTHER" id="PTHR34846">
    <property type="entry name" value="4-CARBOXYMUCONOLACTONE DECARBOXYLASE FAMILY PROTEIN (AFU_ORTHOLOGUE AFUA_6G11590)"/>
    <property type="match status" value="1"/>
</dbReference>
<organism evidence="3 5">
    <name type="scientific">Streptomyces griseochromogenes</name>
    <dbReference type="NCBI Taxonomy" id="68214"/>
    <lineage>
        <taxon>Bacteria</taxon>
        <taxon>Bacillati</taxon>
        <taxon>Actinomycetota</taxon>
        <taxon>Actinomycetes</taxon>
        <taxon>Kitasatosporales</taxon>
        <taxon>Streptomycetaceae</taxon>
        <taxon>Streptomyces</taxon>
    </lineage>
</organism>
<dbReference type="Proteomes" id="UP001519309">
    <property type="component" value="Unassembled WGS sequence"/>
</dbReference>
<reference evidence="4 6" key="2">
    <citation type="submission" date="2021-03" db="EMBL/GenBank/DDBJ databases">
        <title>Genomic Encyclopedia of Type Strains, Phase IV (KMG-IV): sequencing the most valuable type-strain genomes for metagenomic binning, comparative biology and taxonomic classification.</title>
        <authorList>
            <person name="Goeker M."/>
        </authorList>
    </citation>
    <scope>NUCLEOTIDE SEQUENCE [LARGE SCALE GENOMIC DNA]</scope>
    <source>
        <strain evidence="4 6">DSM 40499</strain>
    </source>
</reference>
<dbReference type="SUPFAM" id="SSF69118">
    <property type="entry name" value="AhpD-like"/>
    <property type="match status" value="1"/>
</dbReference>
<dbReference type="PANTHER" id="PTHR34846:SF7">
    <property type="entry name" value="BLL7811 PROTEIN"/>
    <property type="match status" value="1"/>
</dbReference>
<accession>A0A1B1AQF6</accession>
<dbReference type="InterPro" id="IPR003779">
    <property type="entry name" value="CMD-like"/>
</dbReference>
<dbReference type="KEGG" id="sgs:AVL59_03800"/>
<reference evidence="3 5" key="1">
    <citation type="submission" date="2016-06" db="EMBL/GenBank/DDBJ databases">
        <title>Complete genome sequence of Streptomyces griseochromogenes ATCC 14511, the Blasticidin S producer.</title>
        <authorList>
            <person name="Wu L."/>
        </authorList>
    </citation>
    <scope>NUCLEOTIDE SEQUENCE [LARGE SCALE GENOMIC DNA]</scope>
    <source>
        <strain evidence="3 5">ATCC 14511</strain>
    </source>
</reference>
<evidence type="ECO:0000313" key="5">
    <source>
        <dbReference type="Proteomes" id="UP000092659"/>
    </source>
</evidence>
<feature type="domain" description="Carboxymuconolactone decarboxylase-like" evidence="2">
    <location>
        <begin position="21"/>
        <end position="93"/>
    </location>
</feature>
<keyword evidence="3" id="KW-0560">Oxidoreductase</keyword>
<dbReference type="STRING" id="68214.AVL59_03800"/>
<keyword evidence="3" id="KW-0575">Peroxidase</keyword>
<dbReference type="InterPro" id="IPR004675">
    <property type="entry name" value="AhpD_core"/>
</dbReference>
<proteinExistence type="predicted"/>
<feature type="region of interest" description="Disordered" evidence="1">
    <location>
        <begin position="177"/>
        <end position="196"/>
    </location>
</feature>
<dbReference type="EMBL" id="JAGGLP010000019">
    <property type="protein sequence ID" value="MBP2054020.1"/>
    <property type="molecule type" value="Genomic_DNA"/>
</dbReference>
<dbReference type="Pfam" id="PF02627">
    <property type="entry name" value="CMD"/>
    <property type="match status" value="1"/>
</dbReference>
<dbReference type="EMBL" id="CP016279">
    <property type="protein sequence ID" value="ANP48811.1"/>
    <property type="molecule type" value="Genomic_DNA"/>
</dbReference>
<dbReference type="AlphaFoldDB" id="A0A1B1AQF6"/>
<evidence type="ECO:0000313" key="3">
    <source>
        <dbReference type="EMBL" id="ANP48811.1"/>
    </source>
</evidence>
<evidence type="ECO:0000313" key="4">
    <source>
        <dbReference type="EMBL" id="MBP2054020.1"/>
    </source>
</evidence>
<protein>
    <submittedName>
        <fullName evidence="3 4">Alkylhydroperoxidase</fullName>
    </submittedName>
</protein>
<evidence type="ECO:0000259" key="2">
    <source>
        <dbReference type="Pfam" id="PF02627"/>
    </source>
</evidence>
<evidence type="ECO:0000313" key="6">
    <source>
        <dbReference type="Proteomes" id="UP001519309"/>
    </source>
</evidence>
<name>A0A1B1AQF6_9ACTN</name>
<dbReference type="OrthoDB" id="9801997at2"/>
<sequence length="196" mass="20949">MRARMTNAAHVLATALKGVGTLLQGIGEGGVPGEPAEIVGLRAGQNNGCSVCVHAHTVNLRKAGASEERIAAVGAWREAPFFSDVERAALRPAGRMTRLADRSELPVPDALWDEVAGHFDETRLSALILTISLTTMFNRFSTTIRDSAGTTWGRGVHKSGNTRVSRGGALSVFSDHGRTPRICTDRHRPGRDTAAR</sequence>
<evidence type="ECO:0000256" key="1">
    <source>
        <dbReference type="SAM" id="MobiDB-lite"/>
    </source>
</evidence>
<dbReference type="InterPro" id="IPR029032">
    <property type="entry name" value="AhpD-like"/>
</dbReference>
<gene>
    <name evidence="3" type="ORF">AVL59_03800</name>
    <name evidence="4" type="ORF">J2Z21_007022</name>
</gene>
<dbReference type="GO" id="GO:0051920">
    <property type="term" value="F:peroxiredoxin activity"/>
    <property type="evidence" value="ECO:0007669"/>
    <property type="project" value="InterPro"/>
</dbReference>
<dbReference type="Proteomes" id="UP000092659">
    <property type="component" value="Chromosome"/>
</dbReference>
<dbReference type="NCBIfam" id="TIGR00778">
    <property type="entry name" value="ahpD_dom"/>
    <property type="match status" value="1"/>
</dbReference>